<evidence type="ECO:0000313" key="2">
    <source>
        <dbReference type="Proteomes" id="UP000541857"/>
    </source>
</evidence>
<evidence type="ECO:0000313" key="1">
    <source>
        <dbReference type="EMBL" id="MBA6153190.1"/>
    </source>
</evidence>
<proteinExistence type="predicted"/>
<sequence length="179" mass="21136">MKKLIIPLILFITHLTSAQIEKTSDTLEIWTLFSIGNFVNQNAERIVEKKWPFKIKGVAGDAFVEDLIDSVEIHNNKVWNYLDAHGYSESKKVFKSDLLAEINRIKKAVQISDADKRIMDLFEKWRKSERQNYTQLNKLSDIKYEFVLYSFDINKLDEGQRFELKYITDLENERITILK</sequence>
<dbReference type="EMBL" id="JACGLT010000007">
    <property type="protein sequence ID" value="MBA6153190.1"/>
    <property type="molecule type" value="Genomic_DNA"/>
</dbReference>
<comment type="caution">
    <text evidence="1">The sequence shown here is derived from an EMBL/GenBank/DDBJ whole genome shotgun (WGS) entry which is preliminary data.</text>
</comment>
<dbReference type="RefSeq" id="WP_182205488.1">
    <property type="nucleotide sequence ID" value="NZ_JACGLT010000007.1"/>
</dbReference>
<organism evidence="1 2">
    <name type="scientific">Gelidibacter maritimus</name>
    <dbReference type="NCBI Taxonomy" id="2761487"/>
    <lineage>
        <taxon>Bacteria</taxon>
        <taxon>Pseudomonadati</taxon>
        <taxon>Bacteroidota</taxon>
        <taxon>Flavobacteriia</taxon>
        <taxon>Flavobacteriales</taxon>
        <taxon>Flavobacteriaceae</taxon>
        <taxon>Gelidibacter</taxon>
    </lineage>
</organism>
<dbReference type="Proteomes" id="UP000541857">
    <property type="component" value="Unassembled WGS sequence"/>
</dbReference>
<protein>
    <submittedName>
        <fullName evidence="1">Uncharacterized protein</fullName>
    </submittedName>
</protein>
<dbReference type="AlphaFoldDB" id="A0A7W2R4K3"/>
<gene>
    <name evidence="1" type="ORF">H3Z82_10675</name>
</gene>
<accession>A0A7W2R4K3</accession>
<keyword evidence="2" id="KW-1185">Reference proteome</keyword>
<name>A0A7W2R4K3_9FLAO</name>
<reference evidence="1 2" key="1">
    <citation type="submission" date="2020-07" db="EMBL/GenBank/DDBJ databases">
        <title>Bacterium isolated from marine sediment.</title>
        <authorList>
            <person name="Shang D."/>
        </authorList>
    </citation>
    <scope>NUCLEOTIDE SEQUENCE [LARGE SCALE GENOMIC DNA]</scope>
    <source>
        <strain evidence="1 2">F6074</strain>
    </source>
</reference>